<evidence type="ECO:0000313" key="3">
    <source>
        <dbReference type="Proteomes" id="UP000236291"/>
    </source>
</evidence>
<dbReference type="EMBL" id="ASHM01008844">
    <property type="protein sequence ID" value="PNY16832.1"/>
    <property type="molecule type" value="Genomic_DNA"/>
</dbReference>
<comment type="caution">
    <text evidence="2">The sequence shown here is derived from an EMBL/GenBank/DDBJ whole genome shotgun (WGS) entry which is preliminary data.</text>
</comment>
<reference evidence="2 3" key="2">
    <citation type="journal article" date="2017" name="Front. Plant Sci.">
        <title>Gene Classification and Mining of Molecular Markers Useful in Red Clover (Trifolium pratense) Breeding.</title>
        <authorList>
            <person name="Istvanek J."/>
            <person name="Dluhosova J."/>
            <person name="Dluhos P."/>
            <person name="Patkova L."/>
            <person name="Nedelnik J."/>
            <person name="Repkova J."/>
        </authorList>
    </citation>
    <scope>NUCLEOTIDE SEQUENCE [LARGE SCALE GENOMIC DNA]</scope>
    <source>
        <strain evidence="3">cv. Tatra</strain>
        <tissue evidence="2">Young leaves</tissue>
    </source>
</reference>
<dbReference type="Proteomes" id="UP000236291">
    <property type="component" value="Unassembled WGS sequence"/>
</dbReference>
<protein>
    <submittedName>
        <fullName evidence="2">Uncharacterized protein</fullName>
    </submittedName>
</protein>
<dbReference type="AlphaFoldDB" id="A0A2K3PNG7"/>
<feature type="region of interest" description="Disordered" evidence="1">
    <location>
        <begin position="1"/>
        <end position="42"/>
    </location>
</feature>
<organism evidence="2 3">
    <name type="scientific">Trifolium pratense</name>
    <name type="common">Red clover</name>
    <dbReference type="NCBI Taxonomy" id="57577"/>
    <lineage>
        <taxon>Eukaryota</taxon>
        <taxon>Viridiplantae</taxon>
        <taxon>Streptophyta</taxon>
        <taxon>Embryophyta</taxon>
        <taxon>Tracheophyta</taxon>
        <taxon>Spermatophyta</taxon>
        <taxon>Magnoliopsida</taxon>
        <taxon>eudicotyledons</taxon>
        <taxon>Gunneridae</taxon>
        <taxon>Pentapetalae</taxon>
        <taxon>rosids</taxon>
        <taxon>fabids</taxon>
        <taxon>Fabales</taxon>
        <taxon>Fabaceae</taxon>
        <taxon>Papilionoideae</taxon>
        <taxon>50 kb inversion clade</taxon>
        <taxon>NPAAA clade</taxon>
        <taxon>Hologalegina</taxon>
        <taxon>IRL clade</taxon>
        <taxon>Trifolieae</taxon>
        <taxon>Trifolium</taxon>
    </lineage>
</organism>
<evidence type="ECO:0000313" key="2">
    <source>
        <dbReference type="EMBL" id="PNY16832.1"/>
    </source>
</evidence>
<accession>A0A2K3PNG7</accession>
<reference evidence="2 3" key="1">
    <citation type="journal article" date="2014" name="Am. J. Bot.">
        <title>Genome assembly and annotation for red clover (Trifolium pratense; Fabaceae).</title>
        <authorList>
            <person name="Istvanek J."/>
            <person name="Jaros M."/>
            <person name="Krenek A."/>
            <person name="Repkova J."/>
        </authorList>
    </citation>
    <scope>NUCLEOTIDE SEQUENCE [LARGE SCALE GENOMIC DNA]</scope>
    <source>
        <strain evidence="3">cv. Tatra</strain>
        <tissue evidence="2">Young leaves</tissue>
    </source>
</reference>
<evidence type="ECO:0000256" key="1">
    <source>
        <dbReference type="SAM" id="MobiDB-lite"/>
    </source>
</evidence>
<sequence>MFLNKSEFTKLCLQPDSDPGSDQSMQKQYYRYPIDSQQAQRP</sequence>
<gene>
    <name evidence="2" type="ORF">L195_g013559</name>
</gene>
<proteinExistence type="predicted"/>
<name>A0A2K3PNG7_TRIPR</name>